<accession>A0A6J2N506</accession>
<dbReference type="Pfam" id="PF12881">
    <property type="entry name" value="NUT"/>
    <property type="match status" value="1"/>
</dbReference>
<evidence type="ECO:0000259" key="3">
    <source>
        <dbReference type="Pfam" id="PF12881"/>
    </source>
</evidence>
<evidence type="ECO:0000256" key="1">
    <source>
        <dbReference type="ARBA" id="ARBA00010586"/>
    </source>
</evidence>
<reference evidence="5 6" key="1">
    <citation type="submission" date="2025-04" db="UniProtKB">
        <authorList>
            <consortium name="RefSeq"/>
        </authorList>
    </citation>
    <scope>IDENTIFICATION</scope>
    <source>
        <tissue evidence="5 6">Muscle</tissue>
    </source>
</reference>
<dbReference type="InterPro" id="IPR024310">
    <property type="entry name" value="NUT"/>
</dbReference>
<dbReference type="OrthoDB" id="9634453at2759"/>
<dbReference type="AlphaFoldDB" id="A0A6J2N506"/>
<protein>
    <submittedName>
        <fullName evidence="5 6">NUT family member 2F-like</fullName>
    </submittedName>
</protein>
<feature type="region of interest" description="Disordered" evidence="2">
    <location>
        <begin position="242"/>
        <end position="263"/>
    </location>
</feature>
<dbReference type="PANTHER" id="PTHR22879:SF14">
    <property type="entry name" value="NUT FAMILY MEMBER 2A-RELATED"/>
    <property type="match status" value="1"/>
</dbReference>
<dbReference type="RefSeq" id="XP_028386941.2">
    <property type="nucleotide sequence ID" value="XM_028531140.2"/>
</dbReference>
<feature type="domain" description="Nuclear Testis protein N-terminal" evidence="3">
    <location>
        <begin position="70"/>
        <end position="394"/>
    </location>
</feature>
<dbReference type="InterPro" id="IPR024309">
    <property type="entry name" value="NUT_N"/>
</dbReference>
<gene>
    <name evidence="6" type="primary">LOC114512268</name>
    <name evidence="5" type="synonym">LOC114512257</name>
</gene>
<dbReference type="Proteomes" id="UP000504628">
    <property type="component" value="Chromosome 3"/>
</dbReference>
<dbReference type="RefSeq" id="XP_028386930.2">
    <property type="nucleotide sequence ID" value="XM_028531129.2"/>
</dbReference>
<dbReference type="KEGG" id="pdic:114512257"/>
<proteinExistence type="inferred from homology"/>
<evidence type="ECO:0000313" key="4">
    <source>
        <dbReference type="Proteomes" id="UP000504628"/>
    </source>
</evidence>
<dbReference type="KEGG" id="pdic:114512268"/>
<organism evidence="4 6">
    <name type="scientific">Phyllostomus discolor</name>
    <name type="common">pale spear-nosed bat</name>
    <dbReference type="NCBI Taxonomy" id="89673"/>
    <lineage>
        <taxon>Eukaryota</taxon>
        <taxon>Metazoa</taxon>
        <taxon>Chordata</taxon>
        <taxon>Craniata</taxon>
        <taxon>Vertebrata</taxon>
        <taxon>Euteleostomi</taxon>
        <taxon>Mammalia</taxon>
        <taxon>Eutheria</taxon>
        <taxon>Laurasiatheria</taxon>
        <taxon>Chiroptera</taxon>
        <taxon>Yangochiroptera</taxon>
        <taxon>Phyllostomidae</taxon>
        <taxon>Phyllostominae</taxon>
        <taxon>Phyllostomus</taxon>
    </lineage>
</organism>
<evidence type="ECO:0000256" key="2">
    <source>
        <dbReference type="SAM" id="MobiDB-lite"/>
    </source>
</evidence>
<name>A0A6J2N506_9CHIR</name>
<sequence length="471" mass="50719">MRTSRPNHRNERWEPLRDVGRRLPRAPVRVRFLYWNFLIAEATRQQWSVSQPVRMTSEGAPAVLGADASMNPGASMTPFTTLPFPQLTIGPEQRPPGEQLPLPLTTPSFPPGFPSALPGVPSASLAARDAGRGLIGTGACNIVDRVRSEVGQPQPPHRPETIVLTQAPLNESAPGALCGGAVCPAPPFLEASAVETILSTLALGSALAGKGGWCPSLPPQVPPTTAQLASIIPPVNAWPQLPGASGKGGLTTSQSKALPDDFGNPKSTYEDFQRWRRFKVLARGHLPQSPDAEALSCFLIPVLRSLSRLKPTMTLEEGIGQAMQEWDRKSNYDRMTYYEMAEMFMELEAEEEMQIQKSQLMKGAQGLCPAVPPRPDPRGPPALVVGPQPGTAECFHWSLWPMATGAQDRPGSPCVSFPFEGTLIFQVEQPQEPGPQLPLVTVGSRPGQLLQPLSHIPVKGPNMKSAKIPAG</sequence>
<keyword evidence="4" id="KW-1185">Reference proteome</keyword>
<dbReference type="PANTHER" id="PTHR22879">
    <property type="entry name" value="NUT FAMILY MEMBER 1"/>
    <property type="match status" value="1"/>
</dbReference>
<comment type="similarity">
    <text evidence="1">Belongs to the NUT family.</text>
</comment>
<evidence type="ECO:0000313" key="5">
    <source>
        <dbReference type="RefSeq" id="XP_028386930.2"/>
    </source>
</evidence>
<dbReference type="GeneID" id="114512268"/>
<evidence type="ECO:0000313" key="6">
    <source>
        <dbReference type="RefSeq" id="XP_028386941.2"/>
    </source>
</evidence>